<name>A0ABV6CF78_9GAMM</name>
<dbReference type="RefSeq" id="WP_385877017.1">
    <property type="nucleotide sequence ID" value="NZ_JBHLXE010000084.1"/>
</dbReference>
<keyword evidence="3" id="KW-0949">S-adenosyl-L-methionine</keyword>
<protein>
    <recommendedName>
        <fullName evidence="1">tRNA-uridine aminocarboxypropyltransferase</fullName>
        <ecNumber evidence="1">2.5.1.25</ecNumber>
    </recommendedName>
</protein>
<sequence length="258" mass="30335">MEYTSLNYQDWLTHQSKHNGYNEYNSVLRLREYELFQATKPFRARGFKLKRCHRCLIAISLCVCNKAICVEQSHRFILVMYRGEAIKPSNTGRLIAEILPNTLAFQWGRTSVDQELLLAISDDQYDTYIVFPERYAYPAQEVLNREAFSKRYNSNRLRKMQFIILDGTWSEAKKMFRKSEYLKGLPLLSINETDAHEYMLREASREEQLGTVSVALSILKMINETKAFTNLLSYTDEFIRRYLSSKARNPKHLVDNLN</sequence>
<feature type="domain" description="DTW" evidence="5">
    <location>
        <begin position="48"/>
        <end position="247"/>
    </location>
</feature>
<comment type="caution">
    <text evidence="6">The sequence shown here is derived from an EMBL/GenBank/DDBJ whole genome shotgun (WGS) entry which is preliminary data.</text>
</comment>
<dbReference type="EMBL" id="JBHLXE010000084">
    <property type="protein sequence ID" value="MFC0179908.1"/>
    <property type="molecule type" value="Genomic_DNA"/>
</dbReference>
<evidence type="ECO:0000256" key="2">
    <source>
        <dbReference type="ARBA" id="ARBA00022679"/>
    </source>
</evidence>
<dbReference type="InterPro" id="IPR039262">
    <property type="entry name" value="DTWD2/TAPT"/>
</dbReference>
<evidence type="ECO:0000256" key="3">
    <source>
        <dbReference type="ARBA" id="ARBA00022691"/>
    </source>
</evidence>
<dbReference type="SMART" id="SM01144">
    <property type="entry name" value="DTW"/>
    <property type="match status" value="1"/>
</dbReference>
<keyword evidence="2 6" id="KW-0808">Transferase</keyword>
<evidence type="ECO:0000313" key="6">
    <source>
        <dbReference type="EMBL" id="MFC0179908.1"/>
    </source>
</evidence>
<evidence type="ECO:0000259" key="5">
    <source>
        <dbReference type="SMART" id="SM01144"/>
    </source>
</evidence>
<proteinExistence type="predicted"/>
<dbReference type="GO" id="GO:0016432">
    <property type="term" value="F:tRNA-uridine aminocarboxypropyltransferase activity"/>
    <property type="evidence" value="ECO:0007669"/>
    <property type="project" value="UniProtKB-EC"/>
</dbReference>
<dbReference type="EC" id="2.5.1.25" evidence="1"/>
<evidence type="ECO:0000256" key="4">
    <source>
        <dbReference type="ARBA" id="ARBA00022694"/>
    </source>
</evidence>
<keyword evidence="4" id="KW-0819">tRNA processing</keyword>
<dbReference type="PANTHER" id="PTHR21392">
    <property type="entry name" value="TRNA-URIDINE AMINOCARBOXYPROPYLTRANSFERASE 2"/>
    <property type="match status" value="1"/>
</dbReference>
<keyword evidence="7" id="KW-1185">Reference proteome</keyword>
<dbReference type="PANTHER" id="PTHR21392:SF1">
    <property type="entry name" value="TRNA-URIDINE AMINOCARBOXYPROPYLTRANSFERASE"/>
    <property type="match status" value="1"/>
</dbReference>
<dbReference type="Pfam" id="PF03942">
    <property type="entry name" value="DTW"/>
    <property type="match status" value="1"/>
</dbReference>
<evidence type="ECO:0000313" key="7">
    <source>
        <dbReference type="Proteomes" id="UP001589758"/>
    </source>
</evidence>
<evidence type="ECO:0000256" key="1">
    <source>
        <dbReference type="ARBA" id="ARBA00012386"/>
    </source>
</evidence>
<accession>A0ABV6CF78</accession>
<gene>
    <name evidence="6" type="ORF">ACFFIT_07380</name>
</gene>
<organism evidence="6 7">
    <name type="scientific">Thorsellia kenyensis</name>
    <dbReference type="NCBI Taxonomy" id="1549888"/>
    <lineage>
        <taxon>Bacteria</taxon>
        <taxon>Pseudomonadati</taxon>
        <taxon>Pseudomonadota</taxon>
        <taxon>Gammaproteobacteria</taxon>
        <taxon>Enterobacterales</taxon>
        <taxon>Thorselliaceae</taxon>
        <taxon>Thorsellia</taxon>
    </lineage>
</organism>
<reference evidence="6 7" key="1">
    <citation type="submission" date="2024-09" db="EMBL/GenBank/DDBJ databases">
        <authorList>
            <person name="Sun Q."/>
            <person name="Mori K."/>
        </authorList>
    </citation>
    <scope>NUCLEOTIDE SEQUENCE [LARGE SCALE GENOMIC DNA]</scope>
    <source>
        <strain evidence="6 7">CCM 8545</strain>
    </source>
</reference>
<dbReference type="Proteomes" id="UP001589758">
    <property type="component" value="Unassembled WGS sequence"/>
</dbReference>
<dbReference type="InterPro" id="IPR005636">
    <property type="entry name" value="DTW"/>
</dbReference>